<evidence type="ECO:0000256" key="2">
    <source>
        <dbReference type="SAM" id="SignalP"/>
    </source>
</evidence>
<feature type="region of interest" description="Disordered" evidence="1">
    <location>
        <begin position="104"/>
        <end position="131"/>
    </location>
</feature>
<dbReference type="HOGENOM" id="CLU_1926613_0_0_4"/>
<keyword evidence="2" id="KW-0732">Signal</keyword>
<dbReference type="OrthoDB" id="8566401at2"/>
<dbReference type="AlphaFoldDB" id="Q3SF84"/>
<dbReference type="EMBL" id="CP000116">
    <property type="protein sequence ID" value="AAZ98730.1"/>
    <property type="molecule type" value="Genomic_DNA"/>
</dbReference>
<protein>
    <recommendedName>
        <fullName evidence="5">Zinc resistance-associated protein</fullName>
    </recommendedName>
</protein>
<name>Q3SF84_THIDA</name>
<keyword evidence="4" id="KW-1185">Reference proteome</keyword>
<accession>Q3SF84</accession>
<feature type="chain" id="PRO_5004228795" description="Zinc resistance-associated protein" evidence="2">
    <location>
        <begin position="28"/>
        <end position="131"/>
    </location>
</feature>
<evidence type="ECO:0000256" key="1">
    <source>
        <dbReference type="SAM" id="MobiDB-lite"/>
    </source>
</evidence>
<dbReference type="STRING" id="292415.Tbd_2777"/>
<dbReference type="RefSeq" id="WP_011313289.1">
    <property type="nucleotide sequence ID" value="NC_007404.1"/>
</dbReference>
<reference evidence="3 4" key="1">
    <citation type="journal article" date="2006" name="J. Bacteriol.">
        <title>The genome sequence of the obligately chemolithoautotrophic, facultatively anaerobic bacterium Thiobacillus denitrificans.</title>
        <authorList>
            <person name="Beller H.R."/>
            <person name="Chain P.S."/>
            <person name="Letain T.E."/>
            <person name="Chakicherla A."/>
            <person name="Larimer F.W."/>
            <person name="Richardson P.M."/>
            <person name="Coleman M.A."/>
            <person name="Wood A.P."/>
            <person name="Kelly D.P."/>
        </authorList>
    </citation>
    <scope>NUCLEOTIDE SEQUENCE [LARGE SCALE GENOMIC DNA]</scope>
    <source>
        <strain evidence="3 4">ATCC 25259</strain>
    </source>
</reference>
<dbReference type="Proteomes" id="UP000008291">
    <property type="component" value="Chromosome"/>
</dbReference>
<organism evidence="3 4">
    <name type="scientific">Thiobacillus denitrificans (strain ATCC 25259 / T1)</name>
    <dbReference type="NCBI Taxonomy" id="292415"/>
    <lineage>
        <taxon>Bacteria</taxon>
        <taxon>Pseudomonadati</taxon>
        <taxon>Pseudomonadota</taxon>
        <taxon>Betaproteobacteria</taxon>
        <taxon>Nitrosomonadales</taxon>
        <taxon>Thiobacillaceae</taxon>
        <taxon>Thiobacillus</taxon>
    </lineage>
</organism>
<dbReference type="KEGG" id="tbd:Tbd_2777"/>
<feature type="compositionally biased region" description="Basic and acidic residues" evidence="1">
    <location>
        <begin position="104"/>
        <end position="118"/>
    </location>
</feature>
<evidence type="ECO:0000313" key="4">
    <source>
        <dbReference type="Proteomes" id="UP000008291"/>
    </source>
</evidence>
<sequence length="131" mass="14883">MKPSFTKTSLGLITLATLALGAGSAAAGWQTPRAQPHLHAVEARQDRQHQRIHAGRENGELTRGEFRRLQREQREIHGLARHFAADGAIDAREQRRLDRRLDRASHHIRSARHDHDRLASGTPYSRHAWGR</sequence>
<evidence type="ECO:0008006" key="5">
    <source>
        <dbReference type="Google" id="ProtNLM"/>
    </source>
</evidence>
<evidence type="ECO:0000313" key="3">
    <source>
        <dbReference type="EMBL" id="AAZ98730.1"/>
    </source>
</evidence>
<gene>
    <name evidence="3" type="ordered locus">Tbd_2777</name>
</gene>
<proteinExistence type="predicted"/>
<feature type="signal peptide" evidence="2">
    <location>
        <begin position="1"/>
        <end position="27"/>
    </location>
</feature>